<proteinExistence type="predicted"/>
<evidence type="ECO:0008006" key="4">
    <source>
        <dbReference type="Google" id="ProtNLM"/>
    </source>
</evidence>
<evidence type="ECO:0000313" key="2">
    <source>
        <dbReference type="EMBL" id="GAA4744314.1"/>
    </source>
</evidence>
<dbReference type="EMBL" id="BAABLP010000002">
    <property type="protein sequence ID" value="GAA4744314.1"/>
    <property type="molecule type" value="Genomic_DNA"/>
</dbReference>
<organism evidence="2 3">
    <name type="scientific">Amnibacterium soli</name>
    <dbReference type="NCBI Taxonomy" id="1282736"/>
    <lineage>
        <taxon>Bacteria</taxon>
        <taxon>Bacillati</taxon>
        <taxon>Actinomycetota</taxon>
        <taxon>Actinomycetes</taxon>
        <taxon>Micrococcales</taxon>
        <taxon>Microbacteriaceae</taxon>
        <taxon>Amnibacterium</taxon>
    </lineage>
</organism>
<evidence type="ECO:0000313" key="3">
    <source>
        <dbReference type="Proteomes" id="UP001500121"/>
    </source>
</evidence>
<feature type="transmembrane region" description="Helical" evidence="1">
    <location>
        <begin position="54"/>
        <end position="74"/>
    </location>
</feature>
<keyword evidence="1" id="KW-0472">Membrane</keyword>
<accession>A0ABP8Z250</accession>
<comment type="caution">
    <text evidence="2">The sequence shown here is derived from an EMBL/GenBank/DDBJ whole genome shotgun (WGS) entry which is preliminary data.</text>
</comment>
<dbReference type="RefSeq" id="WP_345480440.1">
    <property type="nucleotide sequence ID" value="NZ_BAABLP010000002.1"/>
</dbReference>
<evidence type="ECO:0000256" key="1">
    <source>
        <dbReference type="SAM" id="Phobius"/>
    </source>
</evidence>
<dbReference type="Proteomes" id="UP001500121">
    <property type="component" value="Unassembled WGS sequence"/>
</dbReference>
<protein>
    <recommendedName>
        <fullName evidence="4">FtsX extracellular domain-containing protein</fullName>
    </recommendedName>
</protein>
<reference evidence="3" key="1">
    <citation type="journal article" date="2019" name="Int. J. Syst. Evol. Microbiol.">
        <title>The Global Catalogue of Microorganisms (GCM) 10K type strain sequencing project: providing services to taxonomists for standard genome sequencing and annotation.</title>
        <authorList>
            <consortium name="The Broad Institute Genomics Platform"/>
            <consortium name="The Broad Institute Genome Sequencing Center for Infectious Disease"/>
            <person name="Wu L."/>
            <person name="Ma J."/>
        </authorList>
    </citation>
    <scope>NUCLEOTIDE SEQUENCE [LARGE SCALE GENOMIC DNA]</scope>
    <source>
        <strain evidence="3">JCM 19015</strain>
    </source>
</reference>
<name>A0ABP8Z250_9MICO</name>
<keyword evidence="1" id="KW-1133">Transmembrane helix</keyword>
<gene>
    <name evidence="2" type="ORF">GCM10025783_14990</name>
</gene>
<sequence>MAAGDEERRGAAIYGREPDAALIAALVAAEPVRSAPETGEEASHRGRSGRRPPVLTAVLVAAAAVVAAGVAVHVGTFGRRAAPAFQARPSATAIADELTRTRTIPVSIAGAPEGCRVAVELTLRDPSLSGIAQLARLESFLRTHEWSAAPTVPRGTTPSPDPRTAQSLLVFTALRQGMTEFQSRPRDAHWPDRVAMLTTSRCDRD</sequence>
<keyword evidence="3" id="KW-1185">Reference proteome</keyword>
<keyword evidence="1" id="KW-0812">Transmembrane</keyword>